<name>A0AAN8LC23_9TELE</name>
<keyword evidence="2" id="KW-1185">Reference proteome</keyword>
<sequence>MGVNKHCTLWYEAIYPKRLCGTEGNSCYNFIYSYTHRLEKGKALVGCSPFILLHFQPPFLLDRIELIQNYTDRAT</sequence>
<protein>
    <submittedName>
        <fullName evidence="1">Uncharacterized protein</fullName>
    </submittedName>
</protein>
<evidence type="ECO:0000313" key="2">
    <source>
        <dbReference type="Proteomes" id="UP001356427"/>
    </source>
</evidence>
<organism evidence="1 2">
    <name type="scientific">Coregonus suidteri</name>
    <dbReference type="NCBI Taxonomy" id="861788"/>
    <lineage>
        <taxon>Eukaryota</taxon>
        <taxon>Metazoa</taxon>
        <taxon>Chordata</taxon>
        <taxon>Craniata</taxon>
        <taxon>Vertebrata</taxon>
        <taxon>Euteleostomi</taxon>
        <taxon>Actinopterygii</taxon>
        <taxon>Neopterygii</taxon>
        <taxon>Teleostei</taxon>
        <taxon>Protacanthopterygii</taxon>
        <taxon>Salmoniformes</taxon>
        <taxon>Salmonidae</taxon>
        <taxon>Coregoninae</taxon>
        <taxon>Coregonus</taxon>
    </lineage>
</organism>
<comment type="caution">
    <text evidence="1">The sequence shown here is derived from an EMBL/GenBank/DDBJ whole genome shotgun (WGS) entry which is preliminary data.</text>
</comment>
<dbReference type="Proteomes" id="UP001356427">
    <property type="component" value="Unassembled WGS sequence"/>
</dbReference>
<reference evidence="1 2" key="1">
    <citation type="submission" date="2021-04" db="EMBL/GenBank/DDBJ databases">
        <authorList>
            <person name="De Guttry C."/>
            <person name="Zahm M."/>
            <person name="Klopp C."/>
            <person name="Cabau C."/>
            <person name="Louis A."/>
            <person name="Berthelot C."/>
            <person name="Parey E."/>
            <person name="Roest Crollius H."/>
            <person name="Montfort J."/>
            <person name="Robinson-Rechavi M."/>
            <person name="Bucao C."/>
            <person name="Bouchez O."/>
            <person name="Gislard M."/>
            <person name="Lluch J."/>
            <person name="Milhes M."/>
            <person name="Lampietro C."/>
            <person name="Lopez Roques C."/>
            <person name="Donnadieu C."/>
            <person name="Braasch I."/>
            <person name="Desvignes T."/>
            <person name="Postlethwait J."/>
            <person name="Bobe J."/>
            <person name="Wedekind C."/>
            <person name="Guiguen Y."/>
        </authorList>
    </citation>
    <scope>NUCLEOTIDE SEQUENCE [LARGE SCALE GENOMIC DNA]</scope>
    <source>
        <strain evidence="1">Cs_M1</strain>
        <tissue evidence="1">Blood</tissue>
    </source>
</reference>
<feature type="non-terminal residue" evidence="1">
    <location>
        <position position="75"/>
    </location>
</feature>
<evidence type="ECO:0000313" key="1">
    <source>
        <dbReference type="EMBL" id="KAK6307170.1"/>
    </source>
</evidence>
<dbReference type="EMBL" id="JAGTTL010000020">
    <property type="protein sequence ID" value="KAK6307170.1"/>
    <property type="molecule type" value="Genomic_DNA"/>
</dbReference>
<gene>
    <name evidence="1" type="ORF">J4Q44_G00223180</name>
</gene>
<dbReference type="AlphaFoldDB" id="A0AAN8LC23"/>
<accession>A0AAN8LC23</accession>
<proteinExistence type="predicted"/>